<comment type="similarity">
    <text evidence="4">Belongs to the peptidase A25 family.</text>
</comment>
<dbReference type="EMBL" id="DVKS01000024">
    <property type="protein sequence ID" value="HIT40745.1"/>
    <property type="molecule type" value="Genomic_DNA"/>
</dbReference>
<comment type="catalytic activity">
    <reaction evidence="4">
        <text>Endopeptidase action with P4 Glu or Asp, P1 preferably Glu &gt; Asp, P1' hydrophobic and P2' Ala.</text>
        <dbReference type="EC" id="3.4.24.78"/>
    </reaction>
</comment>
<name>A0A9D1GGK4_9FIRM</name>
<organism evidence="5 6">
    <name type="scientific">Candidatus Caccovicinus merdipullorum</name>
    <dbReference type="NCBI Taxonomy" id="2840724"/>
    <lineage>
        <taxon>Bacteria</taxon>
        <taxon>Bacillati</taxon>
        <taxon>Bacillota</taxon>
        <taxon>Clostridia</taxon>
        <taxon>Eubacteriales</taxon>
        <taxon>Candidatus Caccovicinus</taxon>
    </lineage>
</organism>
<evidence type="ECO:0000256" key="1">
    <source>
        <dbReference type="ARBA" id="ARBA00022670"/>
    </source>
</evidence>
<dbReference type="Pfam" id="PF03418">
    <property type="entry name" value="Peptidase_A25"/>
    <property type="match status" value="1"/>
</dbReference>
<dbReference type="SUPFAM" id="SSF53163">
    <property type="entry name" value="HybD-like"/>
    <property type="match status" value="1"/>
</dbReference>
<sequence length="344" mass="37309">MMKAAEGFKTVRTDLALEERERFPGQDKEVSGVSLREWKPEEEGVRITEVKILNDRGAKAMGKEKGTYLTIEARDFEKGWKESWRRLSQVLAREIRALSGAGEMREKERGMAGAGPEDAGPERILVAGLGNLYVTPDSLGPRVLQHLPMTRHYDSQYGDGYRKEHGIASVSGIAPGVMAQTGMETAEILKGIVAETKPELVIAIDALAARSVRRLGCTIQLTDTGICPGSGVGNHRSGLTKKSLGVPVLAVGVPTVVGAAAIVQDTIGAMTRALEMGSKTKGTGRYLEELGPDQQYALIRELLEPEFGAMFVTPPDIEERVEILGKVIARGIRQAFCRRENGKA</sequence>
<dbReference type="PIRSF" id="PIRSF019549">
    <property type="entry name" value="Peptidase_A25"/>
    <property type="match status" value="1"/>
</dbReference>
<dbReference type="InterPro" id="IPR023430">
    <property type="entry name" value="Pept_HybD-like_dom_sf"/>
</dbReference>
<dbReference type="EC" id="3.4.24.78" evidence="4"/>
<keyword evidence="1 4" id="KW-0645">Protease</keyword>
<proteinExistence type="inferred from homology"/>
<comment type="PTM">
    <text evidence="4">Autoproteolytically processed. The inactive tetrameric zymogen termed p46 autoprocesses to a smaller form termed p41, which is active only during spore germination.</text>
</comment>
<dbReference type="Proteomes" id="UP000886860">
    <property type="component" value="Unassembled WGS sequence"/>
</dbReference>
<protein>
    <recommendedName>
        <fullName evidence="4">Germination protease</fullName>
        <ecNumber evidence="4">3.4.24.78</ecNumber>
    </recommendedName>
    <alternativeName>
        <fullName evidence="4">GPR endopeptidase</fullName>
    </alternativeName>
    <alternativeName>
        <fullName evidence="4">Germination proteinase</fullName>
    </alternativeName>
    <alternativeName>
        <fullName evidence="4">Spore protease</fullName>
    </alternativeName>
</protein>
<comment type="function">
    <text evidence="4">Initiates the rapid degradation of small, acid-soluble proteins during spore germination.</text>
</comment>
<evidence type="ECO:0000256" key="4">
    <source>
        <dbReference type="HAMAP-Rule" id="MF_00626"/>
    </source>
</evidence>
<reference evidence="5" key="2">
    <citation type="journal article" date="2021" name="PeerJ">
        <title>Extensive microbial diversity within the chicken gut microbiome revealed by metagenomics and culture.</title>
        <authorList>
            <person name="Gilroy R."/>
            <person name="Ravi A."/>
            <person name="Getino M."/>
            <person name="Pursley I."/>
            <person name="Horton D.L."/>
            <person name="Alikhan N.F."/>
            <person name="Baker D."/>
            <person name="Gharbi K."/>
            <person name="Hall N."/>
            <person name="Watson M."/>
            <person name="Adriaenssens E.M."/>
            <person name="Foster-Nyarko E."/>
            <person name="Jarju S."/>
            <person name="Secka A."/>
            <person name="Antonio M."/>
            <person name="Oren A."/>
            <person name="Chaudhuri R.R."/>
            <person name="La Ragione R."/>
            <person name="Hildebrand F."/>
            <person name="Pallen M.J."/>
        </authorList>
    </citation>
    <scope>NUCLEOTIDE SEQUENCE</scope>
    <source>
        <strain evidence="5">CHK123-3438</strain>
    </source>
</reference>
<dbReference type="InterPro" id="IPR005080">
    <property type="entry name" value="Peptidase_A25"/>
</dbReference>
<evidence type="ECO:0000313" key="6">
    <source>
        <dbReference type="Proteomes" id="UP000886860"/>
    </source>
</evidence>
<feature type="chain" id="PRO_5039766346" description="Germination protease" evidence="4">
    <location>
        <begin position="15"/>
        <end position="344"/>
    </location>
</feature>
<evidence type="ECO:0000256" key="2">
    <source>
        <dbReference type="ARBA" id="ARBA00022801"/>
    </source>
</evidence>
<feature type="propeptide" id="PRO_5039766347" evidence="4">
    <location>
        <begin position="1"/>
        <end position="14"/>
    </location>
</feature>
<dbReference type="GO" id="GO:0009847">
    <property type="term" value="P:spore germination"/>
    <property type="evidence" value="ECO:0007669"/>
    <property type="project" value="UniProtKB-UniRule"/>
</dbReference>
<dbReference type="Gene3D" id="3.40.50.1450">
    <property type="entry name" value="HybD-like"/>
    <property type="match status" value="1"/>
</dbReference>
<dbReference type="GO" id="GO:0004222">
    <property type="term" value="F:metalloendopeptidase activity"/>
    <property type="evidence" value="ECO:0007669"/>
    <property type="project" value="UniProtKB-UniRule"/>
</dbReference>
<comment type="caution">
    <text evidence="5">The sequence shown here is derived from an EMBL/GenBank/DDBJ whole genome shotgun (WGS) entry which is preliminary data.</text>
</comment>
<keyword evidence="2 4" id="KW-0378">Hydrolase</keyword>
<gene>
    <name evidence="4" type="primary">gpr</name>
    <name evidence="5" type="ORF">IAB60_01375</name>
</gene>
<evidence type="ECO:0000313" key="5">
    <source>
        <dbReference type="EMBL" id="HIT40745.1"/>
    </source>
</evidence>
<dbReference type="AlphaFoldDB" id="A0A9D1GGK4"/>
<comment type="subunit">
    <text evidence="4">Homotetramer.</text>
</comment>
<evidence type="ECO:0000256" key="3">
    <source>
        <dbReference type="ARBA" id="ARBA00023145"/>
    </source>
</evidence>
<dbReference type="GO" id="GO:0006508">
    <property type="term" value="P:proteolysis"/>
    <property type="evidence" value="ECO:0007669"/>
    <property type="project" value="UniProtKB-UniRule"/>
</dbReference>
<dbReference type="HAMAP" id="MF_00626">
    <property type="entry name" value="Germination_prot"/>
    <property type="match status" value="1"/>
</dbReference>
<reference evidence="5" key="1">
    <citation type="submission" date="2020-10" db="EMBL/GenBank/DDBJ databases">
        <authorList>
            <person name="Gilroy R."/>
        </authorList>
    </citation>
    <scope>NUCLEOTIDE SEQUENCE</scope>
    <source>
        <strain evidence="5">CHK123-3438</strain>
    </source>
</reference>
<keyword evidence="3 4" id="KW-0865">Zymogen</keyword>
<accession>A0A9D1GGK4</accession>
<dbReference type="NCBIfam" id="TIGR01441">
    <property type="entry name" value="GPR"/>
    <property type="match status" value="1"/>
</dbReference>